<dbReference type="GO" id="GO:0016491">
    <property type="term" value="F:oxidoreductase activity"/>
    <property type="evidence" value="ECO:0007669"/>
    <property type="project" value="UniProtKB-KW"/>
</dbReference>
<dbReference type="PANTHER" id="PTHR44054:SF1">
    <property type="entry name" value="SYNAPTIC VESICLE MEMBRANE PROTEIN VAT-1 HOMOLOG"/>
    <property type="match status" value="1"/>
</dbReference>
<dbReference type="PANTHER" id="PTHR44054">
    <property type="entry name" value="SYNAPTIC VESICLE MEMBRANE PROTEIN VAT-1 HOMOLOG-LIKE"/>
    <property type="match status" value="1"/>
</dbReference>
<dbReference type="Gene3D" id="3.90.180.10">
    <property type="entry name" value="Medium-chain alcohol dehydrogenases, catalytic domain"/>
    <property type="match status" value="1"/>
</dbReference>
<dbReference type="PROSITE" id="PS01162">
    <property type="entry name" value="QOR_ZETA_CRYSTAL"/>
    <property type="match status" value="1"/>
</dbReference>
<protein>
    <submittedName>
        <fullName evidence="3">Alcohol dehydrogenase</fullName>
    </submittedName>
</protein>
<dbReference type="Pfam" id="PF08240">
    <property type="entry name" value="ADH_N"/>
    <property type="match status" value="1"/>
</dbReference>
<dbReference type="InterPro" id="IPR020843">
    <property type="entry name" value="ER"/>
</dbReference>
<dbReference type="CDD" id="cd08275">
    <property type="entry name" value="MDR3"/>
    <property type="match status" value="1"/>
</dbReference>
<organism evidence="3 4">
    <name type="scientific">Archangium gephyra</name>
    <dbReference type="NCBI Taxonomy" id="48"/>
    <lineage>
        <taxon>Bacteria</taxon>
        <taxon>Pseudomonadati</taxon>
        <taxon>Myxococcota</taxon>
        <taxon>Myxococcia</taxon>
        <taxon>Myxococcales</taxon>
        <taxon>Cystobacterineae</taxon>
        <taxon>Archangiaceae</taxon>
        <taxon>Archangium</taxon>
    </lineage>
</organism>
<reference evidence="3 4" key="1">
    <citation type="submission" date="2017-08" db="EMBL/GenBank/DDBJ databases">
        <title>Infants hospitalized years apart are colonized by the same room-sourced microbial strains.</title>
        <authorList>
            <person name="Brooks B."/>
            <person name="Olm M.R."/>
            <person name="Firek B.A."/>
            <person name="Baker R."/>
            <person name="Thomas B.C."/>
            <person name="Morowitz M.J."/>
            <person name="Banfield J.F."/>
        </authorList>
    </citation>
    <scope>NUCLEOTIDE SEQUENCE [LARGE SCALE GENOMIC DNA]</scope>
    <source>
        <strain evidence="3">S2_003_000_R2_14</strain>
    </source>
</reference>
<evidence type="ECO:0000259" key="2">
    <source>
        <dbReference type="SMART" id="SM00829"/>
    </source>
</evidence>
<dbReference type="AlphaFoldDB" id="A0A2W5UN65"/>
<dbReference type="InterPro" id="IPR013154">
    <property type="entry name" value="ADH-like_N"/>
</dbReference>
<dbReference type="EMBL" id="QFQP01000053">
    <property type="protein sequence ID" value="PZR04714.1"/>
    <property type="molecule type" value="Genomic_DNA"/>
</dbReference>
<comment type="caution">
    <text evidence="3">The sequence shown here is derived from an EMBL/GenBank/DDBJ whole genome shotgun (WGS) entry which is preliminary data.</text>
</comment>
<dbReference type="InterPro" id="IPR011032">
    <property type="entry name" value="GroES-like_sf"/>
</dbReference>
<dbReference type="Pfam" id="PF13602">
    <property type="entry name" value="ADH_zinc_N_2"/>
    <property type="match status" value="1"/>
</dbReference>
<dbReference type="InterPro" id="IPR002364">
    <property type="entry name" value="Quin_OxRdtase/zeta-crystal_CS"/>
</dbReference>
<dbReference type="Proteomes" id="UP000249061">
    <property type="component" value="Unassembled WGS sequence"/>
</dbReference>
<feature type="domain" description="Enoyl reductase (ER)" evidence="2">
    <location>
        <begin position="10"/>
        <end position="337"/>
    </location>
</feature>
<dbReference type="SUPFAM" id="SSF50129">
    <property type="entry name" value="GroES-like"/>
    <property type="match status" value="1"/>
</dbReference>
<dbReference type="Gene3D" id="3.40.50.720">
    <property type="entry name" value="NAD(P)-binding Rossmann-like Domain"/>
    <property type="match status" value="1"/>
</dbReference>
<name>A0A2W5UN65_9BACT</name>
<dbReference type="GO" id="GO:0008270">
    <property type="term" value="F:zinc ion binding"/>
    <property type="evidence" value="ECO:0007669"/>
    <property type="project" value="InterPro"/>
</dbReference>
<proteinExistence type="predicted"/>
<evidence type="ECO:0000256" key="1">
    <source>
        <dbReference type="ARBA" id="ARBA00023002"/>
    </source>
</evidence>
<gene>
    <name evidence="3" type="ORF">DI536_33760</name>
</gene>
<dbReference type="InterPro" id="IPR036291">
    <property type="entry name" value="NAD(P)-bd_dom_sf"/>
</dbReference>
<accession>A0A2W5UN65</accession>
<sequence length="340" mass="37197">MRALVNVKAGGPEVLQVQQRPDPMPTPGQVLIRVKRAGLNFADISARVGLYPDAPKFPMVMGYEVSGTIEALGNGVTQFAKGDRVVAMTRFGGQAEFVTAPINQVRKIPESLSFDEAAALPVNALTAFHMLHWVAPIQPGMTVLVHMAAGGVGLLAIQLCRAVPDVTVIGTSSASKHAFLKEQGVHHCIDYRTKDYVSEVNVITRNRGVDRVLDALGGPDWEKGYKLLKPGGHLCCFGWANMVDGEKRSLLRVVSQFLQLKKYSPMELMDTNRAVSGTNMGHLWEEVELMGHHLDKVLELVEQKKLSVRVDKVFPLDKAGEAHAYVQARKNIGKVLLSCD</sequence>
<dbReference type="SUPFAM" id="SSF51735">
    <property type="entry name" value="NAD(P)-binding Rossmann-fold domains"/>
    <property type="match status" value="1"/>
</dbReference>
<evidence type="ECO:0000313" key="4">
    <source>
        <dbReference type="Proteomes" id="UP000249061"/>
    </source>
</evidence>
<dbReference type="InterPro" id="IPR052100">
    <property type="entry name" value="SV-ATPase_mito-regulator"/>
</dbReference>
<evidence type="ECO:0000313" key="3">
    <source>
        <dbReference type="EMBL" id="PZR04714.1"/>
    </source>
</evidence>
<dbReference type="SMART" id="SM00829">
    <property type="entry name" value="PKS_ER"/>
    <property type="match status" value="1"/>
</dbReference>
<keyword evidence="1" id="KW-0560">Oxidoreductase</keyword>